<dbReference type="InterPro" id="IPR001087">
    <property type="entry name" value="GDSL"/>
</dbReference>
<dbReference type="GO" id="GO:0016788">
    <property type="term" value="F:hydrolase activity, acting on ester bonds"/>
    <property type="evidence" value="ECO:0007669"/>
    <property type="project" value="InterPro"/>
</dbReference>
<evidence type="ECO:0000256" key="1">
    <source>
        <dbReference type="ARBA" id="ARBA00008668"/>
    </source>
</evidence>
<keyword evidence="7" id="KW-1185">Reference proteome</keyword>
<dbReference type="PANTHER" id="PTHR45648">
    <property type="entry name" value="GDSL LIPASE/ACYLHYDROLASE FAMILY PROTEIN (AFU_ORTHOLOGUE AFUA_4G14700)"/>
    <property type="match status" value="1"/>
</dbReference>
<dbReference type="STRING" id="93759.A0A1R3H699"/>
<evidence type="ECO:0000313" key="6">
    <source>
        <dbReference type="EMBL" id="OMO65849.1"/>
    </source>
</evidence>
<comment type="caution">
    <text evidence="6">The sequence shown here is derived from an EMBL/GenBank/DDBJ whole genome shotgun (WGS) entry which is preliminary data.</text>
</comment>
<keyword evidence="5" id="KW-0472">Membrane</keyword>
<dbReference type="CDD" id="cd01837">
    <property type="entry name" value="SGNH_plant_lipase_like"/>
    <property type="match status" value="1"/>
</dbReference>
<dbReference type="GO" id="GO:0016042">
    <property type="term" value="P:lipid catabolic process"/>
    <property type="evidence" value="ECO:0007669"/>
    <property type="project" value="UniProtKB-KW"/>
</dbReference>
<evidence type="ECO:0000256" key="5">
    <source>
        <dbReference type="SAM" id="Phobius"/>
    </source>
</evidence>
<dbReference type="AlphaFoldDB" id="A0A1R3H699"/>
<dbReference type="PANTHER" id="PTHR45648:SF56">
    <property type="entry name" value="GDSL ESTERASE_LIPASE"/>
    <property type="match status" value="1"/>
</dbReference>
<evidence type="ECO:0000313" key="7">
    <source>
        <dbReference type="Proteomes" id="UP000187203"/>
    </source>
</evidence>
<reference evidence="7" key="1">
    <citation type="submission" date="2013-09" db="EMBL/GenBank/DDBJ databases">
        <title>Corchorus olitorius genome sequencing.</title>
        <authorList>
            <person name="Alam M."/>
            <person name="Haque M.S."/>
            <person name="Islam M.S."/>
            <person name="Emdad E.M."/>
            <person name="Islam M.M."/>
            <person name="Ahmed B."/>
            <person name="Halim A."/>
            <person name="Hossen Q.M.M."/>
            <person name="Hossain M.Z."/>
            <person name="Ahmed R."/>
            <person name="Khan M.M."/>
            <person name="Islam R."/>
            <person name="Rashid M.M."/>
            <person name="Khan S.A."/>
            <person name="Rahman M.S."/>
            <person name="Alam M."/>
            <person name="Yahiya A.S."/>
            <person name="Khan M.S."/>
            <person name="Azam M.S."/>
            <person name="Haque T."/>
            <person name="Lashkar M.Z.H."/>
            <person name="Akhand A.I."/>
            <person name="Morshed G."/>
            <person name="Roy S."/>
            <person name="Uddin K.S."/>
            <person name="Rabeya T."/>
            <person name="Hossain A.S."/>
            <person name="Chowdhury A."/>
            <person name="Snigdha A.R."/>
            <person name="Mortoza M.S."/>
            <person name="Matin S.A."/>
            <person name="Hoque S.M.E."/>
            <person name="Islam M.K."/>
            <person name="Roy D.K."/>
            <person name="Haider R."/>
            <person name="Moosa M.M."/>
            <person name="Elias S.M."/>
            <person name="Hasan A.M."/>
            <person name="Jahan S."/>
            <person name="Shafiuddin M."/>
            <person name="Mahmood N."/>
            <person name="Shommy N.S."/>
        </authorList>
    </citation>
    <scope>NUCLEOTIDE SEQUENCE [LARGE SCALE GENOMIC DNA]</scope>
    <source>
        <strain evidence="7">cv. O-4</strain>
    </source>
</reference>
<dbReference type="Proteomes" id="UP000187203">
    <property type="component" value="Unassembled WGS sequence"/>
</dbReference>
<name>A0A1R3H699_9ROSI</name>
<dbReference type="InterPro" id="IPR051058">
    <property type="entry name" value="GDSL_Est/Lipase"/>
</dbReference>
<evidence type="ECO:0000256" key="2">
    <source>
        <dbReference type="ARBA" id="ARBA00022801"/>
    </source>
</evidence>
<comment type="similarity">
    <text evidence="1">Belongs to the 'GDSL' lipolytic enzyme family.</text>
</comment>
<accession>A0A1R3H699</accession>
<gene>
    <name evidence="6" type="ORF">COLO4_30976</name>
</gene>
<dbReference type="InterPro" id="IPR035669">
    <property type="entry name" value="SGNH_plant_lipase-like"/>
</dbReference>
<keyword evidence="4" id="KW-0443">Lipid metabolism</keyword>
<dbReference type="InterPro" id="IPR036514">
    <property type="entry name" value="SGNH_hydro_sf"/>
</dbReference>
<protein>
    <submittedName>
        <fullName evidence="6">Lipase, GDSL</fullName>
    </submittedName>
</protein>
<feature type="transmembrane region" description="Helical" evidence="5">
    <location>
        <begin position="7"/>
        <end position="25"/>
    </location>
</feature>
<keyword evidence="3" id="KW-0442">Lipid degradation</keyword>
<proteinExistence type="inferred from homology"/>
<dbReference type="OrthoDB" id="1600564at2759"/>
<dbReference type="SUPFAM" id="SSF52266">
    <property type="entry name" value="SGNH hydrolase"/>
    <property type="match status" value="1"/>
</dbReference>
<evidence type="ECO:0000256" key="3">
    <source>
        <dbReference type="ARBA" id="ARBA00022963"/>
    </source>
</evidence>
<sequence>MGTILSFRLIIISAIYQILVTILISPCIFCSASKKVPAIFIFGDSLAEVGNNFYIQSYAKPLCPNGIDFATGCPSGRYTNARTGAHISMDEQIKYFANTRRDIICRIGATAARKLLRRSLYIVATGANDIFAGPGLKESNVVDNNTYTSNMTSTFRFQLTSLYNLDARKIAVANVPPIGCTPNVRDRYSTDDCVEGANELANLYNTKLKKMLPKLTKNLSGSKFVYMDTYASILEILQNYKSYGFTNADSACCQVLGQGGKHGGLLPCVFFAVACPDRKTHVFWDAYHATEPVNLIAAKLFLDGGLEYVSPINIRKLAYS</sequence>
<dbReference type="EMBL" id="AWUE01020805">
    <property type="protein sequence ID" value="OMO65849.1"/>
    <property type="molecule type" value="Genomic_DNA"/>
</dbReference>
<keyword evidence="5" id="KW-1133">Transmembrane helix</keyword>
<dbReference type="Gene3D" id="3.40.50.1110">
    <property type="entry name" value="SGNH hydrolase"/>
    <property type="match status" value="1"/>
</dbReference>
<organism evidence="6 7">
    <name type="scientific">Corchorus olitorius</name>
    <dbReference type="NCBI Taxonomy" id="93759"/>
    <lineage>
        <taxon>Eukaryota</taxon>
        <taxon>Viridiplantae</taxon>
        <taxon>Streptophyta</taxon>
        <taxon>Embryophyta</taxon>
        <taxon>Tracheophyta</taxon>
        <taxon>Spermatophyta</taxon>
        <taxon>Magnoliopsida</taxon>
        <taxon>eudicotyledons</taxon>
        <taxon>Gunneridae</taxon>
        <taxon>Pentapetalae</taxon>
        <taxon>rosids</taxon>
        <taxon>malvids</taxon>
        <taxon>Malvales</taxon>
        <taxon>Malvaceae</taxon>
        <taxon>Grewioideae</taxon>
        <taxon>Apeibeae</taxon>
        <taxon>Corchorus</taxon>
    </lineage>
</organism>
<keyword evidence="2" id="KW-0378">Hydrolase</keyword>
<keyword evidence="5" id="KW-0812">Transmembrane</keyword>
<dbReference type="Pfam" id="PF00657">
    <property type="entry name" value="Lipase_GDSL"/>
    <property type="match status" value="1"/>
</dbReference>
<evidence type="ECO:0000256" key="4">
    <source>
        <dbReference type="ARBA" id="ARBA00023098"/>
    </source>
</evidence>